<gene>
    <name evidence="2" type="ORF">O181_016349</name>
</gene>
<organism evidence="2 3">
    <name type="scientific">Austropuccinia psidii MF-1</name>
    <dbReference type="NCBI Taxonomy" id="1389203"/>
    <lineage>
        <taxon>Eukaryota</taxon>
        <taxon>Fungi</taxon>
        <taxon>Dikarya</taxon>
        <taxon>Basidiomycota</taxon>
        <taxon>Pucciniomycotina</taxon>
        <taxon>Pucciniomycetes</taxon>
        <taxon>Pucciniales</taxon>
        <taxon>Sphaerophragmiaceae</taxon>
        <taxon>Austropuccinia</taxon>
    </lineage>
</organism>
<evidence type="ECO:0000313" key="2">
    <source>
        <dbReference type="EMBL" id="MBW0476634.1"/>
    </source>
</evidence>
<feature type="compositionally biased region" description="Basic and acidic residues" evidence="1">
    <location>
        <begin position="63"/>
        <end position="73"/>
    </location>
</feature>
<accession>A0A9Q3GRQ6</accession>
<proteinExistence type="predicted"/>
<dbReference type="EMBL" id="AVOT02004531">
    <property type="protein sequence ID" value="MBW0476634.1"/>
    <property type="molecule type" value="Genomic_DNA"/>
</dbReference>
<evidence type="ECO:0000313" key="3">
    <source>
        <dbReference type="Proteomes" id="UP000765509"/>
    </source>
</evidence>
<keyword evidence="3" id="KW-1185">Reference proteome</keyword>
<sequence>MEEILRRFCAYVMEYKDHEGYTHDWVALLPAVQKAYSTSQHSITGKSTCSGRERVESPISCGSHEEKSSDHPPHSPKLP</sequence>
<dbReference type="OrthoDB" id="5592268at2759"/>
<protein>
    <submittedName>
        <fullName evidence="2">Uncharacterized protein</fullName>
    </submittedName>
</protein>
<evidence type="ECO:0000256" key="1">
    <source>
        <dbReference type="SAM" id="MobiDB-lite"/>
    </source>
</evidence>
<dbReference type="Proteomes" id="UP000765509">
    <property type="component" value="Unassembled WGS sequence"/>
</dbReference>
<feature type="compositionally biased region" description="Polar residues" evidence="1">
    <location>
        <begin position="39"/>
        <end position="50"/>
    </location>
</feature>
<feature type="region of interest" description="Disordered" evidence="1">
    <location>
        <begin position="39"/>
        <end position="79"/>
    </location>
</feature>
<comment type="caution">
    <text evidence="2">The sequence shown here is derived from an EMBL/GenBank/DDBJ whole genome shotgun (WGS) entry which is preliminary data.</text>
</comment>
<dbReference type="AlphaFoldDB" id="A0A9Q3GRQ6"/>
<name>A0A9Q3GRQ6_9BASI</name>
<reference evidence="2" key="1">
    <citation type="submission" date="2021-03" db="EMBL/GenBank/DDBJ databases">
        <title>Draft genome sequence of rust myrtle Austropuccinia psidii MF-1, a brazilian biotype.</title>
        <authorList>
            <person name="Quecine M.C."/>
            <person name="Pachon D.M.R."/>
            <person name="Bonatelli M.L."/>
            <person name="Correr F.H."/>
            <person name="Franceschini L.M."/>
            <person name="Leite T.F."/>
            <person name="Margarido G.R.A."/>
            <person name="Almeida C.A."/>
            <person name="Ferrarezi J.A."/>
            <person name="Labate C.A."/>
        </authorList>
    </citation>
    <scope>NUCLEOTIDE SEQUENCE</scope>
    <source>
        <strain evidence="2">MF-1</strain>
    </source>
</reference>